<dbReference type="InterPro" id="IPR020892">
    <property type="entry name" value="Cyclophilin-type_PPIase_CS"/>
</dbReference>
<dbReference type="FunFam" id="2.40.100.10:FF:000022">
    <property type="entry name" value="Peptidyl-prolyl cis-trans isomerase CYP95"/>
    <property type="match status" value="1"/>
</dbReference>
<feature type="compositionally biased region" description="Acidic residues" evidence="5">
    <location>
        <begin position="172"/>
        <end position="183"/>
    </location>
</feature>
<evidence type="ECO:0000256" key="4">
    <source>
        <dbReference type="ARBA" id="ARBA00023235"/>
    </source>
</evidence>
<dbReference type="PANTHER" id="PTHR11071">
    <property type="entry name" value="PEPTIDYL-PROLYL CIS-TRANS ISOMERASE"/>
    <property type="match status" value="1"/>
</dbReference>
<dbReference type="GO" id="GO:0006457">
    <property type="term" value="P:protein folding"/>
    <property type="evidence" value="ECO:0007669"/>
    <property type="project" value="InterPro"/>
</dbReference>
<comment type="caution">
    <text evidence="7">The sequence shown here is derived from an EMBL/GenBank/DDBJ whole genome shotgun (WGS) entry which is preliminary data.</text>
</comment>
<evidence type="ECO:0000259" key="6">
    <source>
        <dbReference type="PROSITE" id="PS50072"/>
    </source>
</evidence>
<dbReference type="GO" id="GO:0003755">
    <property type="term" value="F:peptidyl-prolyl cis-trans isomerase activity"/>
    <property type="evidence" value="ECO:0007669"/>
    <property type="project" value="UniProtKB-KW"/>
</dbReference>
<feature type="domain" description="PPIase cyclophilin-type" evidence="6">
    <location>
        <begin position="8"/>
        <end position="174"/>
    </location>
</feature>
<dbReference type="EC" id="5.2.1.8" evidence="2"/>
<dbReference type="PRINTS" id="PR00153">
    <property type="entry name" value="CSAPPISMRASE"/>
</dbReference>
<sequence>MGKDACVYLDVSIGGSRAGRIVIQLYPGVPKTTENFRSLCTGERGLGRTTGKPLHYKKVPFHRIIKGFMLQGGDFSNRDGAGGESIYGAKFEDESFRYCHTKAGLLSMANAGKNTNGSQFFITTVPTPHLDGKHVVFGEVIRGMDVVRKMENVETVANNKPASMQAVVIEDCGEADEESESESDSSSVENKKSKKKNKKEKKRMMKKEKKQRKRQRGRRSADVTRVTMRTSTRDVVTRTVGVIGAESARFLPIDDTGVNAGVHHIRDHDRGSTPRTRAFAIKPVLEGEVQVGHLPFREARA</sequence>
<protein>
    <recommendedName>
        <fullName evidence="2">peptidylprolyl isomerase</fullName>
        <ecNumber evidence="2">5.2.1.8</ecNumber>
    </recommendedName>
</protein>
<dbReference type="GO" id="GO:0016018">
    <property type="term" value="F:cyclosporin A binding"/>
    <property type="evidence" value="ECO:0007669"/>
    <property type="project" value="TreeGrafter"/>
</dbReference>
<dbReference type="Proteomes" id="UP000602510">
    <property type="component" value="Unassembled WGS sequence"/>
</dbReference>
<dbReference type="InterPro" id="IPR002130">
    <property type="entry name" value="Cyclophilin-type_PPIase_dom"/>
</dbReference>
<keyword evidence="8" id="KW-1185">Reference proteome</keyword>
<evidence type="ECO:0000256" key="1">
    <source>
        <dbReference type="ARBA" id="ARBA00000971"/>
    </source>
</evidence>
<organism evidence="7 8">
    <name type="scientific">Phytophthora infestans</name>
    <name type="common">Potato late blight agent</name>
    <name type="synonym">Botrytis infestans</name>
    <dbReference type="NCBI Taxonomy" id="4787"/>
    <lineage>
        <taxon>Eukaryota</taxon>
        <taxon>Sar</taxon>
        <taxon>Stramenopiles</taxon>
        <taxon>Oomycota</taxon>
        <taxon>Peronosporomycetes</taxon>
        <taxon>Peronosporales</taxon>
        <taxon>Peronosporaceae</taxon>
        <taxon>Phytophthora</taxon>
    </lineage>
</organism>
<evidence type="ECO:0000313" key="8">
    <source>
        <dbReference type="Proteomes" id="UP000602510"/>
    </source>
</evidence>
<feature type="region of interest" description="Disordered" evidence="5">
    <location>
        <begin position="172"/>
        <end position="230"/>
    </location>
</feature>
<evidence type="ECO:0000256" key="3">
    <source>
        <dbReference type="ARBA" id="ARBA00023110"/>
    </source>
</evidence>
<evidence type="ECO:0000256" key="5">
    <source>
        <dbReference type="SAM" id="MobiDB-lite"/>
    </source>
</evidence>
<dbReference type="SUPFAM" id="SSF50891">
    <property type="entry name" value="Cyclophilin-like"/>
    <property type="match status" value="1"/>
</dbReference>
<comment type="catalytic activity">
    <reaction evidence="1">
        <text>[protein]-peptidylproline (omega=180) = [protein]-peptidylproline (omega=0)</text>
        <dbReference type="Rhea" id="RHEA:16237"/>
        <dbReference type="Rhea" id="RHEA-COMP:10747"/>
        <dbReference type="Rhea" id="RHEA-COMP:10748"/>
        <dbReference type="ChEBI" id="CHEBI:83833"/>
        <dbReference type="ChEBI" id="CHEBI:83834"/>
        <dbReference type="EC" id="5.2.1.8"/>
    </reaction>
</comment>
<name>A0A833W6X4_PHYIN</name>
<dbReference type="PROSITE" id="PS00170">
    <property type="entry name" value="CSA_PPIASE_1"/>
    <property type="match status" value="1"/>
</dbReference>
<evidence type="ECO:0000256" key="2">
    <source>
        <dbReference type="ARBA" id="ARBA00013194"/>
    </source>
</evidence>
<dbReference type="InterPro" id="IPR029000">
    <property type="entry name" value="Cyclophilin-like_dom_sf"/>
</dbReference>
<keyword evidence="4 7" id="KW-0413">Isomerase</keyword>
<dbReference type="Gene3D" id="2.40.100.10">
    <property type="entry name" value="Cyclophilin-like"/>
    <property type="match status" value="1"/>
</dbReference>
<accession>A0A833W6X4</accession>
<dbReference type="EMBL" id="WSZM01000603">
    <property type="protein sequence ID" value="KAF4031132.1"/>
    <property type="molecule type" value="Genomic_DNA"/>
</dbReference>
<keyword evidence="3" id="KW-0697">Rotamase</keyword>
<reference evidence="7" key="1">
    <citation type="submission" date="2020-04" db="EMBL/GenBank/DDBJ databases">
        <title>Hybrid Assembly of Korean Phytophthora infestans isolates.</title>
        <authorList>
            <person name="Prokchorchik M."/>
            <person name="Lee Y."/>
            <person name="Seo J."/>
            <person name="Cho J.-H."/>
            <person name="Park Y.-E."/>
            <person name="Jang D.-C."/>
            <person name="Im J.-S."/>
            <person name="Choi J.-G."/>
            <person name="Park H.-J."/>
            <person name="Lee G.-B."/>
            <person name="Lee Y.-G."/>
            <person name="Hong S.-Y."/>
            <person name="Cho K."/>
            <person name="Sohn K.H."/>
        </authorList>
    </citation>
    <scope>NUCLEOTIDE SEQUENCE</scope>
    <source>
        <strain evidence="7">KR_1_A1</strain>
    </source>
</reference>
<dbReference type="Pfam" id="PF00160">
    <property type="entry name" value="Pro_isomerase"/>
    <property type="match status" value="1"/>
</dbReference>
<dbReference type="PROSITE" id="PS50072">
    <property type="entry name" value="CSA_PPIASE_2"/>
    <property type="match status" value="1"/>
</dbReference>
<dbReference type="GO" id="GO:0005829">
    <property type="term" value="C:cytosol"/>
    <property type="evidence" value="ECO:0007669"/>
    <property type="project" value="TreeGrafter"/>
</dbReference>
<dbReference type="PANTHER" id="PTHR11071:SF561">
    <property type="entry name" value="PEPTIDYL-PROLYL CIS-TRANS ISOMERASE D-RELATED"/>
    <property type="match status" value="1"/>
</dbReference>
<feature type="compositionally biased region" description="Basic residues" evidence="5">
    <location>
        <begin position="192"/>
        <end position="218"/>
    </location>
</feature>
<proteinExistence type="predicted"/>
<dbReference type="AlphaFoldDB" id="A0A833W6X4"/>
<gene>
    <name evidence="7" type="ORF">GN244_ATG17004</name>
</gene>
<evidence type="ECO:0000313" key="7">
    <source>
        <dbReference type="EMBL" id="KAF4031132.1"/>
    </source>
</evidence>